<dbReference type="Proteomes" id="UP000218288">
    <property type="component" value="Chromosome"/>
</dbReference>
<dbReference type="RefSeq" id="WP_157914101.1">
    <property type="nucleotide sequence ID" value="NZ_AP014809.1"/>
</dbReference>
<accession>A0A169QPB9</accession>
<sequence>MTPKNLTPKMMDRILELCVPKLSEEDLLILEGKLAKMIPAETLAADSALKRRTLLAMDSRKRGTASHRQYAGRALSVTEQKALAKDASPIPAVDVGVLEAMFPNMKRMQ</sequence>
<proteinExistence type="predicted"/>
<dbReference type="AlphaFoldDB" id="A0A169QPB9"/>
<gene>
    <name evidence="1" type="ORF">MPPM_0773</name>
</gene>
<organism evidence="1 2">
    <name type="scientific">Methylorubrum populi</name>
    <dbReference type="NCBI Taxonomy" id="223967"/>
    <lineage>
        <taxon>Bacteria</taxon>
        <taxon>Pseudomonadati</taxon>
        <taxon>Pseudomonadota</taxon>
        <taxon>Alphaproteobacteria</taxon>
        <taxon>Hyphomicrobiales</taxon>
        <taxon>Methylobacteriaceae</taxon>
        <taxon>Methylorubrum</taxon>
    </lineage>
</organism>
<reference evidence="1 2" key="1">
    <citation type="journal article" date="2016" name="Genome Announc.">
        <title>Complete Genome Sequence of Methylobacterium populi P-1M, Isolated from Pink-Pigmented Household Biofilm.</title>
        <authorList>
            <person name="Morohoshi T."/>
            <person name="Ikeda T."/>
        </authorList>
    </citation>
    <scope>NUCLEOTIDE SEQUENCE [LARGE SCALE GENOMIC DNA]</scope>
    <source>
        <strain evidence="1 2">P-1M</strain>
    </source>
</reference>
<dbReference type="EMBL" id="AP014809">
    <property type="protein sequence ID" value="BAU89378.1"/>
    <property type="molecule type" value="Genomic_DNA"/>
</dbReference>
<evidence type="ECO:0000313" key="2">
    <source>
        <dbReference type="Proteomes" id="UP000218288"/>
    </source>
</evidence>
<name>A0A169QPB9_9HYPH</name>
<evidence type="ECO:0000313" key="1">
    <source>
        <dbReference type="EMBL" id="BAU89378.1"/>
    </source>
</evidence>
<protein>
    <submittedName>
        <fullName evidence="1">Uncharacterized protein</fullName>
    </submittedName>
</protein>